<dbReference type="HOGENOM" id="CLU_2196507_0_0_1"/>
<dbReference type="EMBL" id="KL198031">
    <property type="protein sequence ID" value="KDQ15598.1"/>
    <property type="molecule type" value="Genomic_DNA"/>
</dbReference>
<reference evidence="3" key="1">
    <citation type="journal article" date="2014" name="Proc. Natl. Acad. Sci. U.S.A.">
        <title>Extensive sampling of basidiomycete genomes demonstrates inadequacy of the white-rot/brown-rot paradigm for wood decay fungi.</title>
        <authorList>
            <person name="Riley R."/>
            <person name="Salamov A.A."/>
            <person name="Brown D.W."/>
            <person name="Nagy L.G."/>
            <person name="Floudas D."/>
            <person name="Held B.W."/>
            <person name="Levasseur A."/>
            <person name="Lombard V."/>
            <person name="Morin E."/>
            <person name="Otillar R."/>
            <person name="Lindquist E.A."/>
            <person name="Sun H."/>
            <person name="LaButti K.M."/>
            <person name="Schmutz J."/>
            <person name="Jabbour D."/>
            <person name="Luo H."/>
            <person name="Baker S.E."/>
            <person name="Pisabarro A.G."/>
            <person name="Walton J.D."/>
            <person name="Blanchette R.A."/>
            <person name="Henrissat B."/>
            <person name="Martin F."/>
            <person name="Cullen D."/>
            <person name="Hibbett D.S."/>
            <person name="Grigoriev I.V."/>
        </authorList>
    </citation>
    <scope>NUCLEOTIDE SEQUENCE [LARGE SCALE GENOMIC DNA]</scope>
    <source>
        <strain evidence="3">FD-172 SS1</strain>
    </source>
</reference>
<dbReference type="Proteomes" id="UP000027195">
    <property type="component" value="Unassembled WGS sequence"/>
</dbReference>
<name>A0A067MIH9_BOTB1</name>
<proteinExistence type="predicted"/>
<keyword evidence="3" id="KW-1185">Reference proteome</keyword>
<sequence length="108" mass="11288">MIPVAFRSSLRANASRDVRLRKRAAPPLSPDASSPGQKSLWGSYKALPRATKLQLAAALAAIGLVGLYVTDEVEKSLVAGQAAIAEKEASLHSQHPSSGGPEQSSRPS</sequence>
<evidence type="ECO:0000313" key="3">
    <source>
        <dbReference type="Proteomes" id="UP000027195"/>
    </source>
</evidence>
<feature type="compositionally biased region" description="Polar residues" evidence="1">
    <location>
        <begin position="91"/>
        <end position="108"/>
    </location>
</feature>
<protein>
    <submittedName>
        <fullName evidence="2">Uncharacterized protein</fullName>
    </submittedName>
</protein>
<feature type="region of interest" description="Disordered" evidence="1">
    <location>
        <begin position="16"/>
        <end position="41"/>
    </location>
</feature>
<organism evidence="2 3">
    <name type="scientific">Botryobasidium botryosum (strain FD-172 SS1)</name>
    <dbReference type="NCBI Taxonomy" id="930990"/>
    <lineage>
        <taxon>Eukaryota</taxon>
        <taxon>Fungi</taxon>
        <taxon>Dikarya</taxon>
        <taxon>Basidiomycota</taxon>
        <taxon>Agaricomycotina</taxon>
        <taxon>Agaricomycetes</taxon>
        <taxon>Cantharellales</taxon>
        <taxon>Botryobasidiaceae</taxon>
        <taxon>Botryobasidium</taxon>
    </lineage>
</organism>
<evidence type="ECO:0000256" key="1">
    <source>
        <dbReference type="SAM" id="MobiDB-lite"/>
    </source>
</evidence>
<dbReference type="InParanoid" id="A0A067MIH9"/>
<gene>
    <name evidence="2" type="ORF">BOTBODRAFT_31490</name>
</gene>
<dbReference type="AlphaFoldDB" id="A0A067MIH9"/>
<accession>A0A067MIH9</accession>
<feature type="region of interest" description="Disordered" evidence="1">
    <location>
        <begin position="86"/>
        <end position="108"/>
    </location>
</feature>
<evidence type="ECO:0000313" key="2">
    <source>
        <dbReference type="EMBL" id="KDQ15598.1"/>
    </source>
</evidence>